<name>A0AAE3G7G6_9GAMM</name>
<evidence type="ECO:0000256" key="1">
    <source>
        <dbReference type="SAM" id="Phobius"/>
    </source>
</evidence>
<keyword evidence="1" id="KW-0472">Membrane</keyword>
<keyword evidence="1" id="KW-1133">Transmembrane helix</keyword>
<sequence length="311" mass="33967">MLDGFLFHAPILLLTLGPLFLLAGLGNGLRWYQKRRRVSPLSAGLLRSPGYSLSQQIIDKQLDLAFGLTLSTLSLVIPYLLYVQGIAYDSSGIGVTGAVVLGLIFLAAATGFTLVALSRLQRLRTGLEAETAIGQALETIIPNGYRVFHDIDADGFNIDHIAVGPGGVYVIETKGRRKPLIAVGGRQTKGFKVIFEKNALQFPGWRETAPLEQIRRNTKWVSNWLGQATGEPVFTTGVLALPGWYIERKSAPPPLLTNGKDIQSVINGRGRAPLPPAAISRICHQLEQRVRVSDVNYFDRSTTIKVAGRWA</sequence>
<dbReference type="PROSITE" id="PS50965">
    <property type="entry name" value="NERD"/>
    <property type="match status" value="1"/>
</dbReference>
<dbReference type="Pfam" id="PF08378">
    <property type="entry name" value="NERD"/>
    <property type="match status" value="1"/>
</dbReference>
<reference evidence="3" key="1">
    <citation type="submission" date="2022-03" db="EMBL/GenBank/DDBJ databases">
        <title>Genomic Encyclopedia of Type Strains, Phase III (KMG-III): the genomes of soil and plant-associated and newly described type strains.</title>
        <authorList>
            <person name="Whitman W."/>
        </authorList>
    </citation>
    <scope>NUCLEOTIDE SEQUENCE</scope>
    <source>
        <strain evidence="3">ANL 6-2</strain>
    </source>
</reference>
<feature type="transmembrane region" description="Helical" evidence="1">
    <location>
        <begin position="6"/>
        <end position="29"/>
    </location>
</feature>
<proteinExistence type="predicted"/>
<gene>
    <name evidence="3" type="ORF">J2T57_004429</name>
</gene>
<organism evidence="3 4">
    <name type="scientific">Natronocella acetinitrilica</name>
    <dbReference type="NCBI Taxonomy" id="414046"/>
    <lineage>
        <taxon>Bacteria</taxon>
        <taxon>Pseudomonadati</taxon>
        <taxon>Pseudomonadota</taxon>
        <taxon>Gammaproteobacteria</taxon>
        <taxon>Chromatiales</taxon>
        <taxon>Ectothiorhodospiraceae</taxon>
        <taxon>Natronocella</taxon>
    </lineage>
</organism>
<dbReference type="InterPro" id="IPR011528">
    <property type="entry name" value="NERD"/>
</dbReference>
<feature type="transmembrane region" description="Helical" evidence="1">
    <location>
        <begin position="62"/>
        <end position="81"/>
    </location>
</feature>
<evidence type="ECO:0000313" key="3">
    <source>
        <dbReference type="EMBL" id="MCP1677250.1"/>
    </source>
</evidence>
<dbReference type="AlphaFoldDB" id="A0AAE3G7G6"/>
<dbReference type="EMBL" id="JALJXV010000020">
    <property type="protein sequence ID" value="MCP1677250.1"/>
    <property type="molecule type" value="Genomic_DNA"/>
</dbReference>
<feature type="transmembrane region" description="Helical" evidence="1">
    <location>
        <begin position="93"/>
        <end position="117"/>
    </location>
</feature>
<dbReference type="RefSeq" id="WP_253485840.1">
    <property type="nucleotide sequence ID" value="NZ_JALJXV010000020.1"/>
</dbReference>
<keyword evidence="4" id="KW-1185">Reference proteome</keyword>
<evidence type="ECO:0000313" key="4">
    <source>
        <dbReference type="Proteomes" id="UP001205843"/>
    </source>
</evidence>
<dbReference type="Proteomes" id="UP001205843">
    <property type="component" value="Unassembled WGS sequence"/>
</dbReference>
<accession>A0AAE3G7G6</accession>
<protein>
    <recommendedName>
        <fullName evidence="2">NERD domain-containing protein</fullName>
    </recommendedName>
</protein>
<evidence type="ECO:0000259" key="2">
    <source>
        <dbReference type="PROSITE" id="PS50965"/>
    </source>
</evidence>
<keyword evidence="1" id="KW-0812">Transmembrane</keyword>
<feature type="domain" description="NERD" evidence="2">
    <location>
        <begin position="125"/>
        <end position="228"/>
    </location>
</feature>
<comment type="caution">
    <text evidence="3">The sequence shown here is derived from an EMBL/GenBank/DDBJ whole genome shotgun (WGS) entry which is preliminary data.</text>
</comment>